<name>A0A3S4RTP1_MYCAU</name>
<accession>A0A3S4RTP1</accession>
<organism evidence="1 2">
    <name type="scientific">Mycolicibacterium aurum</name>
    <name type="common">Mycobacterium aurum</name>
    <dbReference type="NCBI Taxonomy" id="1791"/>
    <lineage>
        <taxon>Bacteria</taxon>
        <taxon>Bacillati</taxon>
        <taxon>Actinomycetota</taxon>
        <taxon>Actinomycetes</taxon>
        <taxon>Mycobacteriales</taxon>
        <taxon>Mycobacteriaceae</taxon>
        <taxon>Mycolicibacterium</taxon>
    </lineage>
</organism>
<gene>
    <name evidence="1" type="ORF">NCTC10437_05213</name>
</gene>
<protein>
    <recommendedName>
        <fullName evidence="3">EspG family protein</fullName>
    </recommendedName>
</protein>
<sequence>MTYGHGLGESFEPVARVAVVDLESVCELYGLDVLPFPLGRSRPVGSVWLATRDVAPIESRLDDGDLRDVRGWVEALVRPDVCIECHVHHLDGSTPDLRLHGLRAAEAGFAAVQERDRDGVDVVEIYTVPPALLGAVVAESVGLVGAGGHPRIAVTGGGDHLPEPRGGADAYDDLGLSITQLEPRQPAVPVDVRDIVATGTVQSRHEPALYWGTDSARPILRWVQVRADGDYLYEADDSGYLEPLDVPMLNACIEGLVADVSRW</sequence>
<dbReference type="KEGG" id="mauu:NCTC10437_05213"/>
<dbReference type="EMBL" id="LR134356">
    <property type="protein sequence ID" value="VEG58187.1"/>
    <property type="molecule type" value="Genomic_DNA"/>
</dbReference>
<proteinExistence type="predicted"/>
<dbReference type="AlphaFoldDB" id="A0A3S4RTP1"/>
<keyword evidence="2" id="KW-1185">Reference proteome</keyword>
<evidence type="ECO:0000313" key="2">
    <source>
        <dbReference type="Proteomes" id="UP000279306"/>
    </source>
</evidence>
<evidence type="ECO:0008006" key="3">
    <source>
        <dbReference type="Google" id="ProtNLM"/>
    </source>
</evidence>
<dbReference type="OrthoDB" id="4375220at2"/>
<dbReference type="Proteomes" id="UP000279306">
    <property type="component" value="Chromosome"/>
</dbReference>
<reference evidence="1 2" key="1">
    <citation type="submission" date="2018-12" db="EMBL/GenBank/DDBJ databases">
        <authorList>
            <consortium name="Pathogen Informatics"/>
        </authorList>
    </citation>
    <scope>NUCLEOTIDE SEQUENCE [LARGE SCALE GENOMIC DNA]</scope>
    <source>
        <strain evidence="1 2">NCTC10437</strain>
    </source>
</reference>
<dbReference type="STRING" id="1791.GCA_001049355_04125"/>
<evidence type="ECO:0000313" key="1">
    <source>
        <dbReference type="EMBL" id="VEG58187.1"/>
    </source>
</evidence>
<dbReference type="RefSeq" id="WP_048633976.1">
    <property type="nucleotide sequence ID" value="NZ_CVQQ01000015.1"/>
</dbReference>